<proteinExistence type="inferred from homology"/>
<dbReference type="InterPro" id="IPR018445">
    <property type="entry name" value="Put_Phosphate_transp_reg"/>
</dbReference>
<gene>
    <name evidence="2" type="ORF">TPAS_758</name>
</gene>
<dbReference type="PANTHER" id="PTHR37298">
    <property type="entry name" value="UPF0111 PROTEIN YKAA"/>
    <property type="match status" value="1"/>
</dbReference>
<dbReference type="Gene3D" id="1.20.58.220">
    <property type="entry name" value="Phosphate transport system protein phou homolog 2, domain 2"/>
    <property type="match status" value="1"/>
</dbReference>
<keyword evidence="3" id="KW-1185">Reference proteome</keyword>
<organism evidence="2 3">
    <name type="scientific">Trichococcus pasteurii</name>
    <dbReference type="NCBI Taxonomy" id="43064"/>
    <lineage>
        <taxon>Bacteria</taxon>
        <taxon>Bacillati</taxon>
        <taxon>Bacillota</taxon>
        <taxon>Bacilli</taxon>
        <taxon>Lactobacillales</taxon>
        <taxon>Carnobacteriaceae</taxon>
        <taxon>Trichococcus</taxon>
    </lineage>
</organism>
<dbReference type="RefSeq" id="WP_086941953.1">
    <property type="nucleotide sequence ID" value="NZ_FONM01000013.1"/>
</dbReference>
<dbReference type="EMBL" id="FWEY01000002">
    <property type="protein sequence ID" value="SLM51083.1"/>
    <property type="molecule type" value="Genomic_DNA"/>
</dbReference>
<dbReference type="OrthoDB" id="9797568at2"/>
<dbReference type="PANTHER" id="PTHR37298:SF1">
    <property type="entry name" value="UPF0111 PROTEIN YKAA"/>
    <property type="match status" value="1"/>
</dbReference>
<dbReference type="InterPro" id="IPR052912">
    <property type="entry name" value="UPF0111_domain"/>
</dbReference>
<dbReference type="Proteomes" id="UP000195985">
    <property type="component" value="Unassembled WGS sequence"/>
</dbReference>
<name>A0A1W1IE92_9LACT</name>
<dbReference type="AlphaFoldDB" id="A0A1W1IE92"/>
<accession>A0A1W1IE92</accession>
<sequence>MFKKKTEKLDYFDEFIKLAEWGVQSAEFLKLVLEDYPVADLSQKLDEMHEIEHNADLAKYRLMRYMYNDLLPPFDRQDVIALVTSLDHAIDMIEDVMIHIEIYQPQNITPEINQFLDLVEKSAEELLTAVRLLKTYKKSQKEIHAVIDLINACEKEGDLLYIQSMRDLYQNDVDAVSTVILSKIYKSLEDCCDAFKDVTKFVEEIALKYA</sequence>
<evidence type="ECO:0000256" key="1">
    <source>
        <dbReference type="ARBA" id="ARBA00008591"/>
    </source>
</evidence>
<dbReference type="InterPro" id="IPR038078">
    <property type="entry name" value="PhoU-like_sf"/>
</dbReference>
<evidence type="ECO:0000313" key="2">
    <source>
        <dbReference type="EMBL" id="SLM51083.1"/>
    </source>
</evidence>
<dbReference type="STRING" id="43064.SAMN04488086_11357"/>
<comment type="similarity">
    <text evidence="1">Belongs to the UPF0111 family.</text>
</comment>
<reference evidence="3" key="1">
    <citation type="submission" date="2016-04" db="EMBL/GenBank/DDBJ databases">
        <authorList>
            <person name="Strepis N."/>
        </authorList>
    </citation>
    <scope>NUCLEOTIDE SEQUENCE [LARGE SCALE GENOMIC DNA]</scope>
</reference>
<dbReference type="Pfam" id="PF01865">
    <property type="entry name" value="PhoU_div"/>
    <property type="match status" value="1"/>
</dbReference>
<protein>
    <submittedName>
        <fullName evidence="2">Putative phosphate transport regulator</fullName>
    </submittedName>
</protein>
<evidence type="ECO:0000313" key="3">
    <source>
        <dbReference type="Proteomes" id="UP000195985"/>
    </source>
</evidence>